<feature type="domain" description="CYTH" evidence="1">
    <location>
        <begin position="2"/>
        <end position="169"/>
    </location>
</feature>
<dbReference type="PANTHER" id="PTHR21028">
    <property type="entry name" value="SI:CH211-156B7.4"/>
    <property type="match status" value="1"/>
</dbReference>
<dbReference type="PANTHER" id="PTHR21028:SF2">
    <property type="entry name" value="CYTH DOMAIN-CONTAINING PROTEIN"/>
    <property type="match status" value="1"/>
</dbReference>
<evidence type="ECO:0000313" key="3">
    <source>
        <dbReference type="RefSeq" id="XP_034257039.1"/>
    </source>
</evidence>
<accession>A0A6P9AI24</accession>
<dbReference type="FunCoup" id="A0A6P9AI24">
    <property type="interactions" value="1"/>
</dbReference>
<dbReference type="InterPro" id="IPR008173">
    <property type="entry name" value="Adenylyl_cyclase_CyaB"/>
</dbReference>
<dbReference type="GO" id="GO:0016462">
    <property type="term" value="F:pyrophosphatase activity"/>
    <property type="evidence" value="ECO:0007669"/>
    <property type="project" value="UniProtKB-ARBA"/>
</dbReference>
<dbReference type="InterPro" id="IPR023577">
    <property type="entry name" value="CYTH_domain"/>
</dbReference>
<sequence>MPRNVEIKAVIKNFASFLLKAEELSGSAGKTFKQVDTFFQVPNGRLKFREEEGRTPQLVFYDRPDEEGPKLSNFECCELPVGTNLVSVLSQAINVKGVLKKSRTLCMIGQTRVHIDRVEGLGDFMELEVQLTEEQTVEEGDRIAKDLMEKLGVSKDDLIQGAYMDHVLKKK</sequence>
<dbReference type="InterPro" id="IPR033469">
    <property type="entry name" value="CYTH-like_dom_sf"/>
</dbReference>
<name>A0A6P9AI24_THRPL</name>
<dbReference type="SUPFAM" id="SSF55154">
    <property type="entry name" value="CYTH-like phosphatases"/>
    <property type="match status" value="1"/>
</dbReference>
<protein>
    <submittedName>
        <fullName evidence="3">Uncharacterized protein LOC117654484</fullName>
    </submittedName>
</protein>
<dbReference type="Pfam" id="PF01928">
    <property type="entry name" value="CYTH"/>
    <property type="match status" value="1"/>
</dbReference>
<dbReference type="SMART" id="SM01118">
    <property type="entry name" value="CYTH"/>
    <property type="match status" value="1"/>
</dbReference>
<keyword evidence="2" id="KW-1185">Reference proteome</keyword>
<dbReference type="PROSITE" id="PS51707">
    <property type="entry name" value="CYTH"/>
    <property type="match status" value="1"/>
</dbReference>
<evidence type="ECO:0000259" key="1">
    <source>
        <dbReference type="PROSITE" id="PS51707"/>
    </source>
</evidence>
<dbReference type="GeneID" id="117654484"/>
<dbReference type="OrthoDB" id="6159137at2759"/>
<proteinExistence type="predicted"/>
<dbReference type="Gene3D" id="2.40.320.10">
    <property type="entry name" value="Hypothetical Protein Pfu-838710-001"/>
    <property type="match status" value="1"/>
</dbReference>
<gene>
    <name evidence="3" type="primary">LOC117654484</name>
</gene>
<evidence type="ECO:0000313" key="2">
    <source>
        <dbReference type="Proteomes" id="UP000515158"/>
    </source>
</evidence>
<dbReference type="CDD" id="cd07890">
    <property type="entry name" value="CYTH-like_AC_IV-like"/>
    <property type="match status" value="1"/>
</dbReference>
<dbReference type="Proteomes" id="UP000515158">
    <property type="component" value="Unplaced"/>
</dbReference>
<dbReference type="KEGG" id="tpal:117654484"/>
<dbReference type="RefSeq" id="XP_034257039.1">
    <property type="nucleotide sequence ID" value="XM_034401148.1"/>
</dbReference>
<dbReference type="AlphaFoldDB" id="A0A6P9AI24"/>
<organism evidence="3">
    <name type="scientific">Thrips palmi</name>
    <name type="common">Melon thrips</name>
    <dbReference type="NCBI Taxonomy" id="161013"/>
    <lineage>
        <taxon>Eukaryota</taxon>
        <taxon>Metazoa</taxon>
        <taxon>Ecdysozoa</taxon>
        <taxon>Arthropoda</taxon>
        <taxon>Hexapoda</taxon>
        <taxon>Insecta</taxon>
        <taxon>Pterygota</taxon>
        <taxon>Neoptera</taxon>
        <taxon>Paraneoptera</taxon>
        <taxon>Thysanoptera</taxon>
        <taxon>Terebrantia</taxon>
        <taxon>Thripoidea</taxon>
        <taxon>Thripidae</taxon>
        <taxon>Thrips</taxon>
    </lineage>
</organism>
<reference evidence="3" key="1">
    <citation type="submission" date="2025-08" db="UniProtKB">
        <authorList>
            <consortium name="RefSeq"/>
        </authorList>
    </citation>
    <scope>IDENTIFICATION</scope>
    <source>
        <tissue evidence="3">Total insect</tissue>
    </source>
</reference>
<dbReference type="InParanoid" id="A0A6P9AI24"/>